<dbReference type="SUPFAM" id="SSF52540">
    <property type="entry name" value="P-loop containing nucleoside triphosphate hydrolases"/>
    <property type="match status" value="2"/>
</dbReference>
<evidence type="ECO:0000256" key="1">
    <source>
        <dbReference type="ARBA" id="ARBA00010378"/>
    </source>
</evidence>
<comment type="similarity">
    <text evidence="1">Belongs to the CbxX/CfxQ family.</text>
</comment>
<dbReference type="SMART" id="SM00382">
    <property type="entry name" value="AAA"/>
    <property type="match status" value="2"/>
</dbReference>
<accession>A0A6N7VTU4</accession>
<dbReference type="FunFam" id="3.40.50.300:FF:000216">
    <property type="entry name" value="Type VII secretion ATPase EccA"/>
    <property type="match status" value="2"/>
</dbReference>
<dbReference type="AlphaFoldDB" id="A0A6N7VTU4"/>
<dbReference type="PANTHER" id="PTHR43392:SF2">
    <property type="entry name" value="AAA-TYPE ATPASE FAMILY PROTEIN _ ANKYRIN REPEAT FAMILY PROTEIN"/>
    <property type="match status" value="1"/>
</dbReference>
<dbReference type="PRINTS" id="PR00819">
    <property type="entry name" value="CBXCFQXSUPER"/>
</dbReference>
<dbReference type="InterPro" id="IPR000641">
    <property type="entry name" value="CbxX/CfxQ"/>
</dbReference>
<evidence type="ECO:0000256" key="3">
    <source>
        <dbReference type="ARBA" id="ARBA00022840"/>
    </source>
</evidence>
<dbReference type="Gene3D" id="1.10.8.60">
    <property type="match status" value="2"/>
</dbReference>
<dbReference type="InterPro" id="IPR003593">
    <property type="entry name" value="AAA+_ATPase"/>
</dbReference>
<dbReference type="EMBL" id="VULQ01000003">
    <property type="protein sequence ID" value="MSS77474.1"/>
    <property type="molecule type" value="Genomic_DNA"/>
</dbReference>
<comment type="caution">
    <text evidence="6">The sequence shown here is derived from an EMBL/GenBank/DDBJ whole genome shotgun (WGS) entry which is preliminary data.</text>
</comment>
<dbReference type="InterPro" id="IPR003959">
    <property type="entry name" value="ATPase_AAA_core"/>
</dbReference>
<feature type="region of interest" description="Disordered" evidence="4">
    <location>
        <begin position="368"/>
        <end position="391"/>
    </location>
</feature>
<dbReference type="CDD" id="cd00009">
    <property type="entry name" value="AAA"/>
    <property type="match status" value="2"/>
</dbReference>
<evidence type="ECO:0000256" key="4">
    <source>
        <dbReference type="SAM" id="MobiDB-lite"/>
    </source>
</evidence>
<gene>
    <name evidence="6" type="ORF">FYJ26_03480</name>
</gene>
<evidence type="ECO:0000256" key="2">
    <source>
        <dbReference type="ARBA" id="ARBA00022741"/>
    </source>
</evidence>
<dbReference type="GO" id="GO:0005524">
    <property type="term" value="F:ATP binding"/>
    <property type="evidence" value="ECO:0007669"/>
    <property type="project" value="UniProtKB-KW"/>
</dbReference>
<proteinExistence type="inferred from homology"/>
<dbReference type="InterPro" id="IPR027417">
    <property type="entry name" value="P-loop_NTPase"/>
</dbReference>
<dbReference type="RefSeq" id="WP_154539645.1">
    <property type="nucleotide sequence ID" value="NZ_JAXDSU010000012.1"/>
</dbReference>
<protein>
    <submittedName>
        <fullName evidence="6">AAA family ATPase</fullName>
    </submittedName>
</protein>
<dbReference type="Proteomes" id="UP000441925">
    <property type="component" value="Unassembled WGS sequence"/>
</dbReference>
<evidence type="ECO:0000313" key="6">
    <source>
        <dbReference type="EMBL" id="MSS77474.1"/>
    </source>
</evidence>
<dbReference type="GO" id="GO:0016887">
    <property type="term" value="F:ATP hydrolysis activity"/>
    <property type="evidence" value="ECO:0007669"/>
    <property type="project" value="InterPro"/>
</dbReference>
<dbReference type="InterPro" id="IPR050773">
    <property type="entry name" value="CbxX/CfxQ_RuBisCO_ESX"/>
</dbReference>
<evidence type="ECO:0000313" key="7">
    <source>
        <dbReference type="Proteomes" id="UP000441925"/>
    </source>
</evidence>
<reference evidence="6 7" key="1">
    <citation type="submission" date="2019-08" db="EMBL/GenBank/DDBJ databases">
        <title>In-depth cultivation of the pig gut microbiome towards novel bacterial diversity and tailored functional studies.</title>
        <authorList>
            <person name="Wylensek D."/>
            <person name="Hitch T.C.A."/>
            <person name="Clavel T."/>
        </authorList>
    </citation>
    <scope>NUCLEOTIDE SEQUENCE [LARGE SCALE GENOMIC DNA]</scope>
    <source>
        <strain evidence="6 7">WCA-380-WT-2B</strain>
    </source>
</reference>
<dbReference type="Pfam" id="PF00004">
    <property type="entry name" value="AAA"/>
    <property type="match status" value="2"/>
</dbReference>
<organism evidence="6 7">
    <name type="scientific">Anaerococcus porci</name>
    <dbReference type="NCBI Taxonomy" id="2652269"/>
    <lineage>
        <taxon>Bacteria</taxon>
        <taxon>Bacillati</taxon>
        <taxon>Bacillota</taxon>
        <taxon>Tissierellia</taxon>
        <taxon>Tissierellales</taxon>
        <taxon>Peptoniphilaceae</taxon>
        <taxon>Anaerococcus</taxon>
    </lineage>
</organism>
<feature type="domain" description="AAA+ ATPase" evidence="5">
    <location>
        <begin position="712"/>
        <end position="850"/>
    </location>
</feature>
<keyword evidence="2" id="KW-0547">Nucleotide-binding</keyword>
<keyword evidence="3" id="KW-0067">ATP-binding</keyword>
<sequence length="930" mass="106260">MARYLVGDSIDTWNFTDAYNSCNDNDIIELEKNFELYLPNGFILNKNITIEGHLENKNNTDYYTNNIYGDFTIKNKSNVLLKSLWIECINNTKNILNIKDSSVVSLNNVVLKRSENIKINSNEGKYPDIYLDVNSKLFMDSVTTFDIEDNYSVFFFKNSRVEIKNSNINSNLTVNNSTVNIENTSISKHYTNTINCQNSTLSIKNSSVKGGFVEKDLPSLYLKNSKLYSNNSIYEQNKYTANIYLSDNSYIESSNDTISSLNLSESRGLIENTTIKEIIFIIKKSYLVSDKNLLLLGKNNEKIDIYMDDFSTLRAKIVDFYRVFNPNVRLNGNSYLQINNINYEGEFDLEKINSLKFETKQDSTYKILSLDNPDSKNDSNGLENSNEESNNEVDAFSELNKLIGLSSVKNEINKMVRMVEFNKKRMEQGLPVEKSSLHSVFLGNPGTGKTTVARLIGKILFENGALYNKDKYIFIEASESDLISSFVGKTAIQTHEILEKAKGGVLFIDEAYTLNKGDSSVNHGQEAINTILKYMEDHRDEIMIIFAGYTKEMEQFLETNPGLKSRVSNRFIFEDYTSDEIVEIGESILISKQYVLEDRQYYKKNVSFAYESTLDKSNARWIRNFNEKLLKVFADRVIETGSDDFTTITNTDIDEVFDSKKYKNYDDKDEDAYEKLNKLIGINQVKKQVNEFISMAELNKRRKDQGQRVQSMSLHSLFLGNPGTGKTTVARILGSLLYQKSIITENKFIEVSRSDLVAGFVGQTAIKTREVLKSALGGVLFIDEAYSLSSGTGNDFGREAIDEILKFMEDYRDNIVIIFAGYSKEMAEFLGMNSGLSSRIPNRFVFEDYDDEEICQIGLLSLNSLGYNINEDLYKDIIVNNYHKTNDNSNGRWVRNFNERLVKTMSQRVANTNSDDIDNILDEDLLNIKE</sequence>
<feature type="domain" description="AAA+ ATPase" evidence="5">
    <location>
        <begin position="435"/>
        <end position="577"/>
    </location>
</feature>
<dbReference type="Gene3D" id="3.40.50.300">
    <property type="entry name" value="P-loop containing nucleotide triphosphate hydrolases"/>
    <property type="match status" value="2"/>
</dbReference>
<evidence type="ECO:0000259" key="5">
    <source>
        <dbReference type="SMART" id="SM00382"/>
    </source>
</evidence>
<dbReference type="PANTHER" id="PTHR43392">
    <property type="entry name" value="AAA-TYPE ATPASE FAMILY PROTEIN / ANKYRIN REPEAT FAMILY PROTEIN"/>
    <property type="match status" value="1"/>
</dbReference>
<keyword evidence="7" id="KW-1185">Reference proteome</keyword>
<name>A0A6N7VTU4_9FIRM</name>